<gene>
    <name evidence="2" type="ORF">MHEL_25660</name>
</gene>
<protein>
    <submittedName>
        <fullName evidence="2">Uncharacterized protein</fullName>
    </submittedName>
</protein>
<name>A0A7I7T6A8_9MYCO</name>
<organism evidence="2 3">
    <name type="scientific">Mycolicibacterium helvum</name>
    <dbReference type="NCBI Taxonomy" id="1534349"/>
    <lineage>
        <taxon>Bacteria</taxon>
        <taxon>Bacillati</taxon>
        <taxon>Actinomycetota</taxon>
        <taxon>Actinomycetes</taxon>
        <taxon>Mycobacteriales</taxon>
        <taxon>Mycobacteriaceae</taxon>
        <taxon>Mycolicibacterium</taxon>
    </lineage>
</organism>
<dbReference type="EMBL" id="AP022596">
    <property type="protein sequence ID" value="BBY64323.1"/>
    <property type="molecule type" value="Genomic_DNA"/>
</dbReference>
<feature type="region of interest" description="Disordered" evidence="1">
    <location>
        <begin position="35"/>
        <end position="55"/>
    </location>
</feature>
<keyword evidence="3" id="KW-1185">Reference proteome</keyword>
<sequence length="55" mass="5641">MLSDWLMVMGLLSVSDAVDNADVTLLAVALPRRWSATKPSASGESAGTAGNPPVN</sequence>
<evidence type="ECO:0000313" key="3">
    <source>
        <dbReference type="Proteomes" id="UP000467148"/>
    </source>
</evidence>
<dbReference type="Proteomes" id="UP000467148">
    <property type="component" value="Chromosome"/>
</dbReference>
<evidence type="ECO:0000313" key="2">
    <source>
        <dbReference type="EMBL" id="BBY64323.1"/>
    </source>
</evidence>
<dbReference type="AlphaFoldDB" id="A0A7I7T6A8"/>
<accession>A0A7I7T6A8</accession>
<dbReference type="KEGG" id="mhev:MHEL_25660"/>
<evidence type="ECO:0000256" key="1">
    <source>
        <dbReference type="SAM" id="MobiDB-lite"/>
    </source>
</evidence>
<reference evidence="2 3" key="1">
    <citation type="journal article" date="2019" name="Emerg. Microbes Infect.">
        <title>Comprehensive subspecies identification of 175 nontuberculous mycobacteria species based on 7547 genomic profiles.</title>
        <authorList>
            <person name="Matsumoto Y."/>
            <person name="Kinjo T."/>
            <person name="Motooka D."/>
            <person name="Nabeya D."/>
            <person name="Jung N."/>
            <person name="Uechi K."/>
            <person name="Horii T."/>
            <person name="Iida T."/>
            <person name="Fujita J."/>
            <person name="Nakamura S."/>
        </authorList>
    </citation>
    <scope>NUCLEOTIDE SEQUENCE [LARGE SCALE GENOMIC DNA]</scope>
    <source>
        <strain evidence="2 3">JCM 30396</strain>
    </source>
</reference>
<proteinExistence type="predicted"/>